<keyword evidence="3" id="KW-1185">Reference proteome</keyword>
<evidence type="ECO:0000313" key="3">
    <source>
        <dbReference type="Proteomes" id="UP000781710"/>
    </source>
</evidence>
<feature type="chain" id="PRO_5047401952" description="Avidin family protein" evidence="1">
    <location>
        <begin position="20"/>
        <end position="129"/>
    </location>
</feature>
<evidence type="ECO:0008006" key="4">
    <source>
        <dbReference type="Google" id="ProtNLM"/>
    </source>
</evidence>
<evidence type="ECO:0000313" key="2">
    <source>
        <dbReference type="EMBL" id="KAF1725486.1"/>
    </source>
</evidence>
<reference evidence="2 3" key="1">
    <citation type="submission" date="2017-10" db="EMBL/GenBank/DDBJ databases">
        <title>Whole genome sequencing of members of genus Pseudoxanthomonas.</title>
        <authorList>
            <person name="Kumar S."/>
            <person name="Bansal K."/>
            <person name="Kaur A."/>
            <person name="Patil P."/>
            <person name="Sharma S."/>
            <person name="Patil P.B."/>
        </authorList>
    </citation>
    <scope>NUCLEOTIDE SEQUENCE [LARGE SCALE GENOMIC DNA]</scope>
    <source>
        <strain evidence="2 3">DSM 17109</strain>
    </source>
</reference>
<dbReference type="Proteomes" id="UP000781710">
    <property type="component" value="Unassembled WGS sequence"/>
</dbReference>
<accession>A0ABQ6ZHU5</accession>
<dbReference type="RefSeq" id="WP_162337471.1">
    <property type="nucleotide sequence ID" value="NZ_JBHSRQ010000015.1"/>
</dbReference>
<proteinExistence type="predicted"/>
<gene>
    <name evidence="2" type="ORF">CSC78_08455</name>
</gene>
<comment type="caution">
    <text evidence="2">The sequence shown here is derived from an EMBL/GenBank/DDBJ whole genome shotgun (WGS) entry which is preliminary data.</text>
</comment>
<dbReference type="EMBL" id="PDWW01000009">
    <property type="protein sequence ID" value="KAF1725486.1"/>
    <property type="molecule type" value="Genomic_DNA"/>
</dbReference>
<organism evidence="2 3">
    <name type="scientific">Pseudoxanthomonas japonensis</name>
    <dbReference type="NCBI Taxonomy" id="69284"/>
    <lineage>
        <taxon>Bacteria</taxon>
        <taxon>Pseudomonadati</taxon>
        <taxon>Pseudomonadota</taxon>
        <taxon>Gammaproteobacteria</taxon>
        <taxon>Lysobacterales</taxon>
        <taxon>Lysobacteraceae</taxon>
        <taxon>Pseudoxanthomonas</taxon>
    </lineage>
</organism>
<feature type="signal peptide" evidence="1">
    <location>
        <begin position="1"/>
        <end position="19"/>
    </location>
</feature>
<evidence type="ECO:0000256" key="1">
    <source>
        <dbReference type="SAM" id="SignalP"/>
    </source>
</evidence>
<name>A0ABQ6ZHU5_9GAMM</name>
<keyword evidence="1" id="KW-0732">Signal</keyword>
<protein>
    <recommendedName>
        <fullName evidence="4">Avidin family protein</fullName>
    </recommendedName>
</protein>
<sequence>MRPFLLFAFALLHAVPAVADATPLDGAWVVDLSTEPGTPYTQPMQLTLNADGTVAGRFYNSTIEAGRWKQSRGRLCASFRTTDGVGPYHTSVCLTGDTATGQTWAEHRGFLFNWNAVRATVDTVPPAGT</sequence>